<protein>
    <submittedName>
        <fullName evidence="1">Uncharacterized protein</fullName>
    </submittedName>
</protein>
<proteinExistence type="predicted"/>
<reference evidence="1 2" key="1">
    <citation type="journal article" date="2018" name="Nat. Genet.">
        <title>The Rosa genome provides new insights in the design of modern roses.</title>
        <authorList>
            <person name="Bendahmane M."/>
        </authorList>
    </citation>
    <scope>NUCLEOTIDE SEQUENCE [LARGE SCALE GENOMIC DNA]</scope>
    <source>
        <strain evidence="2">cv. Old Blush</strain>
    </source>
</reference>
<dbReference type="EMBL" id="PDCK01000041">
    <property type="protein sequence ID" value="PRQ44723.1"/>
    <property type="molecule type" value="Genomic_DNA"/>
</dbReference>
<comment type="caution">
    <text evidence="1">The sequence shown here is derived from an EMBL/GenBank/DDBJ whole genome shotgun (WGS) entry which is preliminary data.</text>
</comment>
<dbReference type="Proteomes" id="UP000238479">
    <property type="component" value="Chromosome 3"/>
</dbReference>
<dbReference type="Gramene" id="PRQ44723">
    <property type="protein sequence ID" value="PRQ44723"/>
    <property type="gene ID" value="RchiOBHm_Chr3g0482361"/>
</dbReference>
<sequence>MMKFMVVEDGSCGGDDGVDWVLWVWILGGGDGGFVKEMKREIRCNGMKELVIESERRMCLNREEKEE</sequence>
<evidence type="ECO:0000313" key="2">
    <source>
        <dbReference type="Proteomes" id="UP000238479"/>
    </source>
</evidence>
<accession>A0A2P6RE65</accession>
<keyword evidence="2" id="KW-1185">Reference proteome</keyword>
<organism evidence="1 2">
    <name type="scientific">Rosa chinensis</name>
    <name type="common">China rose</name>
    <dbReference type="NCBI Taxonomy" id="74649"/>
    <lineage>
        <taxon>Eukaryota</taxon>
        <taxon>Viridiplantae</taxon>
        <taxon>Streptophyta</taxon>
        <taxon>Embryophyta</taxon>
        <taxon>Tracheophyta</taxon>
        <taxon>Spermatophyta</taxon>
        <taxon>Magnoliopsida</taxon>
        <taxon>eudicotyledons</taxon>
        <taxon>Gunneridae</taxon>
        <taxon>Pentapetalae</taxon>
        <taxon>rosids</taxon>
        <taxon>fabids</taxon>
        <taxon>Rosales</taxon>
        <taxon>Rosaceae</taxon>
        <taxon>Rosoideae</taxon>
        <taxon>Rosoideae incertae sedis</taxon>
        <taxon>Rosa</taxon>
    </lineage>
</organism>
<name>A0A2P6RE65_ROSCH</name>
<gene>
    <name evidence="1" type="ORF">RchiOBHm_Chr3g0482361</name>
</gene>
<evidence type="ECO:0000313" key="1">
    <source>
        <dbReference type="EMBL" id="PRQ44723.1"/>
    </source>
</evidence>
<dbReference type="AlphaFoldDB" id="A0A2P6RE65"/>